<dbReference type="PANTHER" id="PTHR28570:SF3">
    <property type="entry name" value="ASPARTYL AMINOPEPTIDASE"/>
    <property type="match status" value="1"/>
</dbReference>
<dbReference type="Gene3D" id="2.30.250.10">
    <property type="entry name" value="Aminopeptidase i, Domain 2"/>
    <property type="match status" value="1"/>
</dbReference>
<comment type="caution">
    <text evidence="12">The sequence shown here is derived from an EMBL/GenBank/DDBJ whole genome shotgun (WGS) entry which is preliminary data.</text>
</comment>
<evidence type="ECO:0000256" key="6">
    <source>
        <dbReference type="ARBA" id="ARBA00022670"/>
    </source>
</evidence>
<comment type="catalytic activity">
    <reaction evidence="1">
        <text>Release of an N-terminal aspartate or glutamate from a peptide, with a preference for aspartate.</text>
        <dbReference type="EC" id="3.4.11.21"/>
    </reaction>
</comment>
<dbReference type="GO" id="GO:0004177">
    <property type="term" value="F:aminopeptidase activity"/>
    <property type="evidence" value="ECO:0007669"/>
    <property type="project" value="UniProtKB-KW"/>
</dbReference>
<keyword evidence="7 11" id="KW-0479">Metal-binding</keyword>
<dbReference type="EMBL" id="CAMXCT030006412">
    <property type="protein sequence ID" value="CAL4801848.1"/>
    <property type="molecule type" value="Genomic_DNA"/>
</dbReference>
<accession>A0A9P1DS88</accession>
<sequence>MSTAAKAAQLFLDFVNETGSPYHCVTACTKLLRASGFKELTESGRWSLTKGGKYFVTKGGADVMAFVVGGKFSIEESGFSMIGAHTDSPCLRLRPNSKMSSGGMLQVGVETYGGGLWHTWFDRPLGFAGKVVTRTADGKLCEKLVRVSDPVYMAIPPSWRVDGWRDNVATLRELRELRSSASASSAGENLELLGEAHRRGADGKVQTFVCWQDARGVGGYPQRKPQAELSQSDQQLLQDAVKQRVNQLCMSSYTASFQRRQVLRFGEGPAAASGYATGRRQVAEEAIRFNHLYALAQASIEGRLSFDPPQRANSVALGQVVRCMQERRCSMDAMVPSPGMSHAMRPKHMRCTSGYV</sequence>
<evidence type="ECO:0000256" key="8">
    <source>
        <dbReference type="ARBA" id="ARBA00022801"/>
    </source>
</evidence>
<keyword evidence="8 11" id="KW-0378">Hydrolase</keyword>
<evidence type="ECO:0000256" key="10">
    <source>
        <dbReference type="ARBA" id="ARBA00023049"/>
    </source>
</evidence>
<reference evidence="12" key="1">
    <citation type="submission" date="2022-10" db="EMBL/GenBank/DDBJ databases">
        <authorList>
            <person name="Chen Y."/>
            <person name="Dougan E. K."/>
            <person name="Chan C."/>
            <person name="Rhodes N."/>
            <person name="Thang M."/>
        </authorList>
    </citation>
    <scope>NUCLEOTIDE SEQUENCE</scope>
</reference>
<evidence type="ECO:0000256" key="3">
    <source>
        <dbReference type="ARBA" id="ARBA00008290"/>
    </source>
</evidence>
<organism evidence="12">
    <name type="scientific">Cladocopium goreaui</name>
    <dbReference type="NCBI Taxonomy" id="2562237"/>
    <lineage>
        <taxon>Eukaryota</taxon>
        <taxon>Sar</taxon>
        <taxon>Alveolata</taxon>
        <taxon>Dinophyceae</taxon>
        <taxon>Suessiales</taxon>
        <taxon>Symbiodiniaceae</taxon>
        <taxon>Cladocopium</taxon>
    </lineage>
</organism>
<dbReference type="InterPro" id="IPR001948">
    <property type="entry name" value="Peptidase_M18"/>
</dbReference>
<keyword evidence="5 11" id="KW-0031">Aminopeptidase</keyword>
<dbReference type="SUPFAM" id="SSF53187">
    <property type="entry name" value="Zn-dependent exopeptidases"/>
    <property type="match status" value="1"/>
</dbReference>
<gene>
    <name evidence="12" type="ORF">C1SCF055_LOCUS39436</name>
</gene>
<dbReference type="PANTHER" id="PTHR28570">
    <property type="entry name" value="ASPARTYL AMINOPEPTIDASE"/>
    <property type="match status" value="1"/>
</dbReference>
<protein>
    <recommendedName>
        <fullName evidence="4">aspartyl aminopeptidase</fullName>
        <ecNumber evidence="4">3.4.11.21</ecNumber>
    </recommendedName>
</protein>
<proteinExistence type="inferred from homology"/>
<comment type="cofactor">
    <cofactor evidence="2">
        <name>Zn(2+)</name>
        <dbReference type="ChEBI" id="CHEBI:29105"/>
    </cofactor>
</comment>
<dbReference type="Pfam" id="PF02127">
    <property type="entry name" value="Peptidase_M18"/>
    <property type="match status" value="1"/>
</dbReference>
<evidence type="ECO:0000256" key="4">
    <source>
        <dbReference type="ARBA" id="ARBA00011965"/>
    </source>
</evidence>
<dbReference type="InterPro" id="IPR023358">
    <property type="entry name" value="Peptidase_M18_dom2"/>
</dbReference>
<dbReference type="Proteomes" id="UP001152797">
    <property type="component" value="Unassembled WGS sequence"/>
</dbReference>
<keyword evidence="14" id="KW-1185">Reference proteome</keyword>
<dbReference type="Gene3D" id="3.40.630.10">
    <property type="entry name" value="Zn peptidases"/>
    <property type="match status" value="1"/>
</dbReference>
<evidence type="ECO:0000256" key="5">
    <source>
        <dbReference type="ARBA" id="ARBA00022438"/>
    </source>
</evidence>
<dbReference type="GO" id="GO:0005737">
    <property type="term" value="C:cytoplasm"/>
    <property type="evidence" value="ECO:0007669"/>
    <property type="project" value="UniProtKB-ARBA"/>
</dbReference>
<evidence type="ECO:0000256" key="1">
    <source>
        <dbReference type="ARBA" id="ARBA00001335"/>
    </source>
</evidence>
<name>A0A9P1DS88_9DINO</name>
<dbReference type="AlphaFoldDB" id="A0A9P1DS88"/>
<evidence type="ECO:0000256" key="7">
    <source>
        <dbReference type="ARBA" id="ARBA00022723"/>
    </source>
</evidence>
<evidence type="ECO:0000256" key="9">
    <source>
        <dbReference type="ARBA" id="ARBA00022833"/>
    </source>
</evidence>
<dbReference type="GO" id="GO:0008237">
    <property type="term" value="F:metallopeptidase activity"/>
    <property type="evidence" value="ECO:0007669"/>
    <property type="project" value="UniProtKB-KW"/>
</dbReference>
<evidence type="ECO:0000313" key="14">
    <source>
        <dbReference type="Proteomes" id="UP001152797"/>
    </source>
</evidence>
<dbReference type="EC" id="3.4.11.21" evidence="4"/>
<comment type="similarity">
    <text evidence="3 11">Belongs to the peptidase M18 family.</text>
</comment>
<reference evidence="13" key="2">
    <citation type="submission" date="2024-04" db="EMBL/GenBank/DDBJ databases">
        <authorList>
            <person name="Chen Y."/>
            <person name="Shah S."/>
            <person name="Dougan E. K."/>
            <person name="Thang M."/>
            <person name="Chan C."/>
        </authorList>
    </citation>
    <scope>NUCLEOTIDE SEQUENCE [LARGE SCALE GENOMIC DNA]</scope>
</reference>
<dbReference type="GO" id="GO:0006508">
    <property type="term" value="P:proteolysis"/>
    <property type="evidence" value="ECO:0007669"/>
    <property type="project" value="UniProtKB-KW"/>
</dbReference>
<dbReference type="EMBL" id="CAMXCT010006412">
    <property type="protein sequence ID" value="CAI4014536.1"/>
    <property type="molecule type" value="Genomic_DNA"/>
</dbReference>
<evidence type="ECO:0000256" key="11">
    <source>
        <dbReference type="RuleBase" id="RU004386"/>
    </source>
</evidence>
<evidence type="ECO:0000313" key="12">
    <source>
        <dbReference type="EMBL" id="CAI4014536.1"/>
    </source>
</evidence>
<keyword evidence="6 11" id="KW-0645">Protease</keyword>
<dbReference type="EMBL" id="CAMXCT020006412">
    <property type="protein sequence ID" value="CAL1167911.1"/>
    <property type="molecule type" value="Genomic_DNA"/>
</dbReference>
<keyword evidence="9 11" id="KW-0862">Zinc</keyword>
<dbReference type="GO" id="GO:0008270">
    <property type="term" value="F:zinc ion binding"/>
    <property type="evidence" value="ECO:0007669"/>
    <property type="project" value="InterPro"/>
</dbReference>
<dbReference type="OrthoDB" id="9880441at2759"/>
<keyword evidence="10 11" id="KW-0482">Metalloprotease</keyword>
<evidence type="ECO:0000256" key="2">
    <source>
        <dbReference type="ARBA" id="ARBA00001947"/>
    </source>
</evidence>
<dbReference type="SUPFAM" id="SSF101821">
    <property type="entry name" value="Aminopeptidase/glucanase lid domain"/>
    <property type="match status" value="1"/>
</dbReference>
<dbReference type="PRINTS" id="PR00932">
    <property type="entry name" value="AMINO1PTASE"/>
</dbReference>
<evidence type="ECO:0000313" key="13">
    <source>
        <dbReference type="EMBL" id="CAL1167911.1"/>
    </source>
</evidence>